<accession>A0A150N4Z7</accession>
<proteinExistence type="predicted"/>
<dbReference type="PATRIC" id="fig|153151.4.peg.1924"/>
<dbReference type="AlphaFoldDB" id="A0A150N4Z7"/>
<sequence length="46" mass="5566">MTPLHHRRSGISPCPEGYEQYGIFYYYITQKRFVHSFTIVKQKRMA</sequence>
<comment type="caution">
    <text evidence="1">The sequence shown here is derived from an EMBL/GenBank/DDBJ whole genome shotgun (WGS) entry which is preliminary data.</text>
</comment>
<gene>
    <name evidence="1" type="ORF">B4110_2440</name>
</gene>
<evidence type="ECO:0000313" key="1">
    <source>
        <dbReference type="EMBL" id="KYD31748.1"/>
    </source>
</evidence>
<protein>
    <submittedName>
        <fullName evidence="1">Uncharacterized protein</fullName>
    </submittedName>
</protein>
<reference evidence="1 2" key="1">
    <citation type="submission" date="2016-01" db="EMBL/GenBank/DDBJ databases">
        <title>Draft Genome Sequences of Seven Thermophilic Sporeformers Isolated from Foods.</title>
        <authorList>
            <person name="Berendsen E.M."/>
            <person name="Wells-Bennik M.H."/>
            <person name="Krawcyk A.O."/>
            <person name="De Jong A."/>
            <person name="Holsappel S."/>
            <person name="Eijlander R.T."/>
            <person name="Kuipers O.P."/>
        </authorList>
    </citation>
    <scope>NUCLEOTIDE SEQUENCE [LARGE SCALE GENOMIC DNA]</scope>
    <source>
        <strain evidence="1 2">B4110</strain>
    </source>
</reference>
<evidence type="ECO:0000313" key="2">
    <source>
        <dbReference type="Proteomes" id="UP000075324"/>
    </source>
</evidence>
<dbReference type="Proteomes" id="UP000075324">
    <property type="component" value="Unassembled WGS sequence"/>
</dbReference>
<dbReference type="EMBL" id="LQYW01000031">
    <property type="protein sequence ID" value="KYD31748.1"/>
    <property type="molecule type" value="Genomic_DNA"/>
</dbReference>
<organism evidence="1 2">
    <name type="scientific">Parageobacillus toebii</name>
    <dbReference type="NCBI Taxonomy" id="153151"/>
    <lineage>
        <taxon>Bacteria</taxon>
        <taxon>Bacillati</taxon>
        <taxon>Bacillota</taxon>
        <taxon>Bacilli</taxon>
        <taxon>Bacillales</taxon>
        <taxon>Anoxybacillaceae</taxon>
        <taxon>Parageobacillus</taxon>
    </lineage>
</organism>
<name>A0A150N4Z7_9BACL</name>